<accession>A0A917X0M4</accession>
<comment type="caution">
    <text evidence="2">The sequence shown here is derived from an EMBL/GenBank/DDBJ whole genome shotgun (WGS) entry which is preliminary data.</text>
</comment>
<keyword evidence="1" id="KW-0472">Membrane</keyword>
<dbReference type="Proteomes" id="UP000642070">
    <property type="component" value="Unassembled WGS sequence"/>
</dbReference>
<dbReference type="AlphaFoldDB" id="A0A917X0M4"/>
<keyword evidence="1" id="KW-1133">Transmembrane helix</keyword>
<sequence>MSDEVALLRRAFDIDELPPSTLDARAAVRAGRRRARVRAAVLAGATVVTVLATTVLVAQVTGGPRREPATPPAPWVRPSAVTSYAPGPASPPLGTCTYTDAQLPGVNGIFVLDPTGRIVVGSASEQGGGDLVRIENGRSERISPPGGASGSGPIAVNRAGDVLFRTGQGRLGLYRGGTFTTVPTPDGERLVSMAGLNNHGEVAMTLNSIERGGADVRAAVWRRDHPARPALLATPDGWSSSAIGINDDGTVAGYLQRPMNGSDATVATVPVVWDGAGTMRALPVPAEASDITTTDITGDWVLARGVRWNLRTGGVDVIEGILAERVDEHGRVFGEVPNMAPPHPGTWVNGTVALLPIDPEVPLGMMGVVSDDGSRIIGTATNETGGLRRLLWTCG</sequence>
<reference evidence="2" key="1">
    <citation type="journal article" date="2014" name="Int. J. Syst. Evol. Microbiol.">
        <title>Complete genome sequence of Corynebacterium casei LMG S-19264T (=DSM 44701T), isolated from a smear-ripened cheese.</title>
        <authorList>
            <consortium name="US DOE Joint Genome Institute (JGI-PGF)"/>
            <person name="Walter F."/>
            <person name="Albersmeier A."/>
            <person name="Kalinowski J."/>
            <person name="Ruckert C."/>
        </authorList>
    </citation>
    <scope>NUCLEOTIDE SEQUENCE</scope>
    <source>
        <strain evidence="2">JCM 19831</strain>
    </source>
</reference>
<gene>
    <name evidence="2" type="ORF">GCM10007977_056680</name>
</gene>
<evidence type="ECO:0000313" key="3">
    <source>
        <dbReference type="Proteomes" id="UP000642070"/>
    </source>
</evidence>
<evidence type="ECO:0000256" key="1">
    <source>
        <dbReference type="SAM" id="Phobius"/>
    </source>
</evidence>
<keyword evidence="3" id="KW-1185">Reference proteome</keyword>
<name>A0A917X0M4_9ACTN</name>
<proteinExistence type="predicted"/>
<dbReference type="RefSeq" id="WP_190253003.1">
    <property type="nucleotide sequence ID" value="NZ_BMPI01000030.1"/>
</dbReference>
<organism evidence="2 3">
    <name type="scientific">Dactylosporangium sucinum</name>
    <dbReference type="NCBI Taxonomy" id="1424081"/>
    <lineage>
        <taxon>Bacteria</taxon>
        <taxon>Bacillati</taxon>
        <taxon>Actinomycetota</taxon>
        <taxon>Actinomycetes</taxon>
        <taxon>Micromonosporales</taxon>
        <taxon>Micromonosporaceae</taxon>
        <taxon>Dactylosporangium</taxon>
    </lineage>
</organism>
<protein>
    <submittedName>
        <fullName evidence="2">Uncharacterized protein</fullName>
    </submittedName>
</protein>
<evidence type="ECO:0000313" key="2">
    <source>
        <dbReference type="EMBL" id="GGM47719.1"/>
    </source>
</evidence>
<feature type="transmembrane region" description="Helical" evidence="1">
    <location>
        <begin position="39"/>
        <end position="58"/>
    </location>
</feature>
<reference evidence="2" key="2">
    <citation type="submission" date="2020-09" db="EMBL/GenBank/DDBJ databases">
        <authorList>
            <person name="Sun Q."/>
            <person name="Ohkuma M."/>
        </authorList>
    </citation>
    <scope>NUCLEOTIDE SEQUENCE</scope>
    <source>
        <strain evidence="2">JCM 19831</strain>
    </source>
</reference>
<keyword evidence="1" id="KW-0812">Transmembrane</keyword>
<dbReference type="EMBL" id="BMPI01000030">
    <property type="protein sequence ID" value="GGM47719.1"/>
    <property type="molecule type" value="Genomic_DNA"/>
</dbReference>